<protein>
    <recommendedName>
        <fullName evidence="4">T9SS C-terminal target domain-containing protein</fullName>
    </recommendedName>
</protein>
<proteinExistence type="predicted"/>
<organism evidence="2 3">
    <name type="scientific">Flavobacterium kingsejongi</name>
    <dbReference type="NCBI Taxonomy" id="1678728"/>
    <lineage>
        <taxon>Bacteria</taxon>
        <taxon>Pseudomonadati</taxon>
        <taxon>Bacteroidota</taxon>
        <taxon>Flavobacteriia</taxon>
        <taxon>Flavobacteriales</taxon>
        <taxon>Flavobacteriaceae</taxon>
        <taxon>Flavobacterium</taxon>
    </lineage>
</organism>
<reference evidence="2 3" key="1">
    <citation type="submission" date="2017-04" db="EMBL/GenBank/DDBJ databases">
        <title>Complete genome sequence of Flavobacterium kingsejong AJ004.</title>
        <authorList>
            <person name="Lee P.C."/>
        </authorList>
    </citation>
    <scope>NUCLEOTIDE SEQUENCE [LARGE SCALE GENOMIC DNA]</scope>
    <source>
        <strain evidence="2 3">AJ004</strain>
    </source>
</reference>
<evidence type="ECO:0000313" key="2">
    <source>
        <dbReference type="EMBL" id="AWG25207.1"/>
    </source>
</evidence>
<gene>
    <name evidence="2" type="ORF">FK004_08165</name>
</gene>
<dbReference type="KEGG" id="fki:FK004_08165"/>
<keyword evidence="3" id="KW-1185">Reference proteome</keyword>
<evidence type="ECO:0000313" key="3">
    <source>
        <dbReference type="Proteomes" id="UP000244677"/>
    </source>
</evidence>
<evidence type="ECO:0008006" key="4">
    <source>
        <dbReference type="Google" id="ProtNLM"/>
    </source>
</evidence>
<dbReference type="AlphaFoldDB" id="A0A2S1LN74"/>
<name>A0A2S1LN74_9FLAO</name>
<keyword evidence="1" id="KW-0732">Signal</keyword>
<evidence type="ECO:0000256" key="1">
    <source>
        <dbReference type="SAM" id="SignalP"/>
    </source>
</evidence>
<dbReference type="EMBL" id="CP020919">
    <property type="protein sequence ID" value="AWG25207.1"/>
    <property type="molecule type" value="Genomic_DNA"/>
</dbReference>
<feature type="signal peptide" evidence="1">
    <location>
        <begin position="1"/>
        <end position="35"/>
    </location>
</feature>
<dbReference type="Proteomes" id="UP000244677">
    <property type="component" value="Chromosome"/>
</dbReference>
<accession>A0A2S1LN74</accession>
<feature type="chain" id="PRO_5015682542" description="T9SS C-terminal target domain-containing protein" evidence="1">
    <location>
        <begin position="36"/>
        <end position="353"/>
    </location>
</feature>
<sequence>MFDDSFQIKRIVSNAKMKQLVLFFTLIIFNPFATAQEESCEKKINSLLIAKMKTYNSNELIPYYSSKNEKWGYFNKNDGKIVTEPTLKGPKFFNPKLKLYYELETNGSDNGCDVTINSSVKNYETEGLRPSNYTISEAAGNRSNNKNAAAFIKNDITGFEVNSNNELTYFNERFYDPKENESTIIKILVFKDQYFAIVGEKDHCSIIRQNGQLMPGFENLKKYPYTKYNYKSDTDIWFLIENADKKYTFKSLLENRSLPEVFEQYPYGWSNFETSTGYALIKDTTNSGLLDLTTMQWKIKFSPKNKFEGLYYSSLENIIEYEIEHNRTMTTSYILNSKNQFMDVAMKIYKPKR</sequence>